<evidence type="ECO:0000313" key="5">
    <source>
        <dbReference type="Proteomes" id="UP000319663"/>
    </source>
</evidence>
<feature type="domain" description="CUE" evidence="2">
    <location>
        <begin position="728"/>
        <end position="771"/>
    </location>
</feature>
<feature type="compositionally biased region" description="Basic and acidic residues" evidence="1">
    <location>
        <begin position="165"/>
        <end position="175"/>
    </location>
</feature>
<dbReference type="CDD" id="cd14369">
    <property type="entry name" value="CUE_VPS9_like"/>
    <property type="match status" value="1"/>
</dbReference>
<dbReference type="SMART" id="SM00167">
    <property type="entry name" value="VPS9"/>
    <property type="match status" value="1"/>
</dbReference>
<dbReference type="OrthoDB" id="300289at2759"/>
<dbReference type="InterPro" id="IPR009060">
    <property type="entry name" value="UBA-like_sf"/>
</dbReference>
<feature type="region of interest" description="Disordered" evidence="1">
    <location>
        <begin position="641"/>
        <end position="716"/>
    </location>
</feature>
<dbReference type="EMBL" id="VIFY01000171">
    <property type="protein sequence ID" value="TQB69124.1"/>
    <property type="molecule type" value="Genomic_DNA"/>
</dbReference>
<dbReference type="InterPro" id="IPR003123">
    <property type="entry name" value="VPS9"/>
</dbReference>
<feature type="compositionally biased region" description="Basic and acidic residues" evidence="1">
    <location>
        <begin position="43"/>
        <end position="71"/>
    </location>
</feature>
<dbReference type="Pfam" id="PF02204">
    <property type="entry name" value="VPS9"/>
    <property type="match status" value="1"/>
</dbReference>
<dbReference type="Pfam" id="PF02845">
    <property type="entry name" value="CUE"/>
    <property type="match status" value="1"/>
</dbReference>
<reference evidence="4 5" key="1">
    <citation type="submission" date="2019-06" db="EMBL/GenBank/DDBJ databases">
        <title>Wine fermentation using esterase from Monascus purpureus.</title>
        <authorList>
            <person name="Geng C."/>
            <person name="Zhang Y."/>
        </authorList>
    </citation>
    <scope>NUCLEOTIDE SEQUENCE [LARGE SCALE GENOMIC DNA]</scope>
    <source>
        <strain evidence="4">HQ1</strain>
    </source>
</reference>
<feature type="region of interest" description="Disordered" evidence="1">
    <location>
        <begin position="377"/>
        <end position="408"/>
    </location>
</feature>
<dbReference type="GO" id="GO:0005829">
    <property type="term" value="C:cytosol"/>
    <property type="evidence" value="ECO:0007669"/>
    <property type="project" value="TreeGrafter"/>
</dbReference>
<dbReference type="Gene3D" id="1.20.1050.80">
    <property type="entry name" value="VPS9 domain"/>
    <property type="match status" value="1"/>
</dbReference>
<keyword evidence="5" id="KW-1185">Reference proteome</keyword>
<feature type="compositionally biased region" description="Pro residues" evidence="1">
    <location>
        <begin position="276"/>
        <end position="285"/>
    </location>
</feature>
<dbReference type="GO" id="GO:0043130">
    <property type="term" value="F:ubiquitin binding"/>
    <property type="evidence" value="ECO:0007669"/>
    <property type="project" value="InterPro"/>
</dbReference>
<dbReference type="InterPro" id="IPR003892">
    <property type="entry name" value="CUE"/>
</dbReference>
<protein>
    <recommendedName>
        <fullName evidence="6">VPS9 domain-containing protein</fullName>
    </recommendedName>
</protein>
<feature type="domain" description="VPS9" evidence="3">
    <location>
        <begin position="413"/>
        <end position="553"/>
    </location>
</feature>
<accession>A0A507QPU8</accession>
<name>A0A507QPU8_MONPU</name>
<evidence type="ECO:0000256" key="1">
    <source>
        <dbReference type="SAM" id="MobiDB-lite"/>
    </source>
</evidence>
<sequence length="772" mass="84651">MSAPGLPASSTPSEQGGNPLSVINEGNINEQQTESLAISESATETHNEPAVDEGIQKEQSSEMTGEDHSESRNPANDQPGPTAGAIAKEVEHTQQESITGKMKALSVSTDIDPSPRADAQTPPPPPEKDNTYLNAKPTSPVPPLSPATSEWAEKELPNVPAGGELDEKTGNNGEKDGDEESQSEIQSIMGQFTDPSRNNDQGDIMSPRMELAGQFLGSSNQFPPRKSSLEHLQINPPISGDAASSSTEAHSGTTKKDRSTTNEVPGLSRRASTSTIPPPPAPEPDQPFDFHRFLEQLRHRTADPVAKFLRSFLMEFGKRQWMVHEQVKIISDFLAFITNKMAQCEVWRGVSDSEFDNAKEGMEKLVMNRLYSQTFSPMIPPPPAVPRTASRSKRRELERRHGPWRRGQHQEDVERDEILAQKIRIYSWVREEHLDIPPVNQHGRRFLSLAQQELLKINGYRAPRDKVICILNCCKVIFGLLKNTKQADTSADSFIPLLIYVVLQANPSHLISNIQYILRFRNQDKLGGEAGYYLSSLSGATQFIETLDRTSLTVSDEEFERNVEAAVSAIAEQNRKAESLEMKKASRAATTGGSQASPRTSVESQRNTGGRERAQSSSDEDTAPVAGLLRTIQKPLSTIGKMFSDEPEEPPGRSQQPAVAPGVQTGAIPRLSPSLYQPPRSSGESRRTAEQSANAAQRELARALDAQDASARQASVEEAEAQRIHLVEHNNVVETLSHMFPNLDRDVIDDVVKIKGGRVGLAVDACLSLSAE</sequence>
<dbReference type="SUPFAM" id="SSF109993">
    <property type="entry name" value="VPS9 domain"/>
    <property type="match status" value="1"/>
</dbReference>
<evidence type="ECO:0000259" key="2">
    <source>
        <dbReference type="PROSITE" id="PS51140"/>
    </source>
</evidence>
<dbReference type="SUPFAM" id="SSF46934">
    <property type="entry name" value="UBA-like"/>
    <property type="match status" value="1"/>
</dbReference>
<dbReference type="InterPro" id="IPR037191">
    <property type="entry name" value="VPS9_dom_sf"/>
</dbReference>
<dbReference type="GO" id="GO:0030139">
    <property type="term" value="C:endocytic vesicle"/>
    <property type="evidence" value="ECO:0007669"/>
    <property type="project" value="TreeGrafter"/>
</dbReference>
<dbReference type="Gene3D" id="1.10.8.10">
    <property type="entry name" value="DNA helicase RuvA subunit, C-terminal domain"/>
    <property type="match status" value="1"/>
</dbReference>
<dbReference type="Gene3D" id="1.10.246.120">
    <property type="match status" value="1"/>
</dbReference>
<dbReference type="GO" id="GO:0016192">
    <property type="term" value="P:vesicle-mediated transport"/>
    <property type="evidence" value="ECO:0007669"/>
    <property type="project" value="InterPro"/>
</dbReference>
<evidence type="ECO:0000259" key="3">
    <source>
        <dbReference type="PROSITE" id="PS51205"/>
    </source>
</evidence>
<dbReference type="Pfam" id="PF18151">
    <property type="entry name" value="DUF5601"/>
    <property type="match status" value="1"/>
</dbReference>
<feature type="compositionally biased region" description="Polar residues" evidence="1">
    <location>
        <begin position="24"/>
        <end position="42"/>
    </location>
</feature>
<feature type="compositionally biased region" description="Polar residues" evidence="1">
    <location>
        <begin position="183"/>
        <end position="201"/>
    </location>
</feature>
<dbReference type="PROSITE" id="PS51140">
    <property type="entry name" value="CUE"/>
    <property type="match status" value="1"/>
</dbReference>
<evidence type="ECO:0008006" key="6">
    <source>
        <dbReference type="Google" id="ProtNLM"/>
    </source>
</evidence>
<dbReference type="STRING" id="5098.A0A507QPU8"/>
<feature type="compositionally biased region" description="Polar residues" evidence="1">
    <location>
        <begin position="242"/>
        <end position="252"/>
    </location>
</feature>
<feature type="region of interest" description="Disordered" evidence="1">
    <location>
        <begin position="1"/>
        <end position="288"/>
    </location>
</feature>
<proteinExistence type="predicted"/>
<feature type="region of interest" description="Disordered" evidence="1">
    <location>
        <begin position="576"/>
        <end position="626"/>
    </location>
</feature>
<dbReference type="PROSITE" id="PS51205">
    <property type="entry name" value="VPS9"/>
    <property type="match status" value="1"/>
</dbReference>
<feature type="compositionally biased region" description="Polar residues" evidence="1">
    <location>
        <begin position="8"/>
        <end position="18"/>
    </location>
</feature>
<organism evidence="4 5">
    <name type="scientific">Monascus purpureus</name>
    <name type="common">Red mold</name>
    <name type="synonym">Monascus anka</name>
    <dbReference type="NCBI Taxonomy" id="5098"/>
    <lineage>
        <taxon>Eukaryota</taxon>
        <taxon>Fungi</taxon>
        <taxon>Dikarya</taxon>
        <taxon>Ascomycota</taxon>
        <taxon>Pezizomycotina</taxon>
        <taxon>Eurotiomycetes</taxon>
        <taxon>Eurotiomycetidae</taxon>
        <taxon>Eurotiales</taxon>
        <taxon>Aspergillaceae</taxon>
        <taxon>Monascus</taxon>
    </lineage>
</organism>
<feature type="compositionally biased region" description="Polar residues" evidence="1">
    <location>
        <begin position="588"/>
        <end position="608"/>
    </location>
</feature>
<dbReference type="InterPro" id="IPR045046">
    <property type="entry name" value="Vps9-like"/>
</dbReference>
<dbReference type="PANTHER" id="PTHR23101:SF25">
    <property type="entry name" value="GTPASE-ACTIVATING PROTEIN AND VPS9 DOMAIN-CONTAINING PROTEIN 1"/>
    <property type="match status" value="1"/>
</dbReference>
<comment type="caution">
    <text evidence="4">The sequence shown here is derived from an EMBL/GenBank/DDBJ whole genome shotgun (WGS) entry which is preliminary data.</text>
</comment>
<dbReference type="Proteomes" id="UP000319663">
    <property type="component" value="Unassembled WGS sequence"/>
</dbReference>
<gene>
    <name evidence="4" type="ORF">MPDQ_002342</name>
</gene>
<dbReference type="InterPro" id="IPR041804">
    <property type="entry name" value="Vps9_CUE"/>
</dbReference>
<dbReference type="GO" id="GO:0031267">
    <property type="term" value="F:small GTPase binding"/>
    <property type="evidence" value="ECO:0007669"/>
    <property type="project" value="TreeGrafter"/>
</dbReference>
<dbReference type="GO" id="GO:0005085">
    <property type="term" value="F:guanyl-nucleotide exchange factor activity"/>
    <property type="evidence" value="ECO:0007669"/>
    <property type="project" value="InterPro"/>
</dbReference>
<dbReference type="PANTHER" id="PTHR23101">
    <property type="entry name" value="RAB GDP/GTP EXCHANGE FACTOR"/>
    <property type="match status" value="1"/>
</dbReference>
<dbReference type="InterPro" id="IPR041545">
    <property type="entry name" value="DUF5601"/>
</dbReference>
<evidence type="ECO:0000313" key="4">
    <source>
        <dbReference type="EMBL" id="TQB69124.1"/>
    </source>
</evidence>
<dbReference type="SMART" id="SM00546">
    <property type="entry name" value="CUE"/>
    <property type="match status" value="1"/>
</dbReference>
<dbReference type="AlphaFoldDB" id="A0A507QPU8"/>